<keyword evidence="2" id="KW-0032">Aminotransferase</keyword>
<dbReference type="InterPro" id="IPR051326">
    <property type="entry name" value="Kynurenine-oxoglutarate_AT"/>
</dbReference>
<dbReference type="InterPro" id="IPR004839">
    <property type="entry name" value="Aminotransferase_I/II_large"/>
</dbReference>
<evidence type="ECO:0000313" key="8">
    <source>
        <dbReference type="Proteomes" id="UP001165060"/>
    </source>
</evidence>
<feature type="domain" description="Aminotransferase class I/classII large" evidence="6">
    <location>
        <begin position="47"/>
        <end position="458"/>
    </location>
</feature>
<evidence type="ECO:0000256" key="4">
    <source>
        <dbReference type="ARBA" id="ARBA00022898"/>
    </source>
</evidence>
<evidence type="ECO:0000313" key="7">
    <source>
        <dbReference type="EMBL" id="GMI39160.1"/>
    </source>
</evidence>
<dbReference type="Pfam" id="PF00155">
    <property type="entry name" value="Aminotran_1_2"/>
    <property type="match status" value="1"/>
</dbReference>
<dbReference type="Gene3D" id="3.40.640.10">
    <property type="entry name" value="Type I PLP-dependent aspartate aminotransferase-like (Major domain)"/>
    <property type="match status" value="1"/>
</dbReference>
<dbReference type="SUPFAM" id="SSF53383">
    <property type="entry name" value="PLP-dependent transferases"/>
    <property type="match status" value="1"/>
</dbReference>
<accession>A0ABQ6N2R0</accession>
<organism evidence="7 8">
    <name type="scientific">Tetraparma gracilis</name>
    <dbReference type="NCBI Taxonomy" id="2962635"/>
    <lineage>
        <taxon>Eukaryota</taxon>
        <taxon>Sar</taxon>
        <taxon>Stramenopiles</taxon>
        <taxon>Ochrophyta</taxon>
        <taxon>Bolidophyceae</taxon>
        <taxon>Parmales</taxon>
        <taxon>Triparmaceae</taxon>
        <taxon>Tetraparma</taxon>
    </lineage>
</organism>
<evidence type="ECO:0000256" key="5">
    <source>
        <dbReference type="SAM" id="SignalP"/>
    </source>
</evidence>
<dbReference type="Gene3D" id="3.90.1150.10">
    <property type="entry name" value="Aspartate Aminotransferase, domain 1"/>
    <property type="match status" value="1"/>
</dbReference>
<evidence type="ECO:0000256" key="1">
    <source>
        <dbReference type="ARBA" id="ARBA00001933"/>
    </source>
</evidence>
<keyword evidence="4" id="KW-0663">Pyridoxal phosphate</keyword>
<proteinExistence type="predicted"/>
<dbReference type="EMBL" id="BRYB01002070">
    <property type="protein sequence ID" value="GMI39160.1"/>
    <property type="molecule type" value="Genomic_DNA"/>
</dbReference>
<comment type="cofactor">
    <cofactor evidence="1">
        <name>pyridoxal 5'-phosphate</name>
        <dbReference type="ChEBI" id="CHEBI:597326"/>
    </cofactor>
</comment>
<gene>
    <name evidence="7" type="ORF">TeGR_g9604</name>
</gene>
<evidence type="ECO:0000256" key="2">
    <source>
        <dbReference type="ARBA" id="ARBA00022576"/>
    </source>
</evidence>
<dbReference type="InterPro" id="IPR015422">
    <property type="entry name" value="PyrdxlP-dep_Trfase_small"/>
</dbReference>
<dbReference type="CDD" id="cd00609">
    <property type="entry name" value="AAT_like"/>
    <property type="match status" value="1"/>
</dbReference>
<dbReference type="PANTHER" id="PTHR43807">
    <property type="entry name" value="FI04487P"/>
    <property type="match status" value="1"/>
</dbReference>
<feature type="chain" id="PRO_5046853913" description="Aminotransferase class I/classII large domain-containing protein" evidence="5">
    <location>
        <begin position="18"/>
        <end position="487"/>
    </location>
</feature>
<evidence type="ECO:0000256" key="3">
    <source>
        <dbReference type="ARBA" id="ARBA00022679"/>
    </source>
</evidence>
<keyword evidence="3" id="KW-0808">Transferase</keyword>
<dbReference type="InterPro" id="IPR015421">
    <property type="entry name" value="PyrdxlP-dep_Trfase_major"/>
</dbReference>
<keyword evidence="8" id="KW-1185">Reference proteome</keyword>
<protein>
    <recommendedName>
        <fullName evidence="6">Aminotransferase class I/classII large domain-containing protein</fullName>
    </recommendedName>
</protein>
<dbReference type="Proteomes" id="UP001165060">
    <property type="component" value="Unassembled WGS sequence"/>
</dbReference>
<keyword evidence="5" id="KW-0732">Signal</keyword>
<dbReference type="PANTHER" id="PTHR43807:SF20">
    <property type="entry name" value="FI04487P"/>
    <property type="match status" value="1"/>
</dbReference>
<name>A0ABQ6N2R0_9STRA</name>
<feature type="signal peptide" evidence="5">
    <location>
        <begin position="1"/>
        <end position="17"/>
    </location>
</feature>
<comment type="caution">
    <text evidence="7">The sequence shown here is derived from an EMBL/GenBank/DDBJ whole genome shotgun (WGS) entry which is preliminary data.</text>
</comment>
<evidence type="ECO:0000259" key="6">
    <source>
        <dbReference type="Pfam" id="PF00155"/>
    </source>
</evidence>
<reference evidence="7 8" key="1">
    <citation type="journal article" date="2023" name="Commun. Biol.">
        <title>Genome analysis of Parmales, the sister group of diatoms, reveals the evolutionary specialization of diatoms from phago-mixotrophs to photoautotrophs.</title>
        <authorList>
            <person name="Ban H."/>
            <person name="Sato S."/>
            <person name="Yoshikawa S."/>
            <person name="Yamada K."/>
            <person name="Nakamura Y."/>
            <person name="Ichinomiya M."/>
            <person name="Sato N."/>
            <person name="Blanc-Mathieu R."/>
            <person name="Endo H."/>
            <person name="Kuwata A."/>
            <person name="Ogata H."/>
        </authorList>
    </citation>
    <scope>NUCLEOTIDE SEQUENCE [LARGE SCALE GENOMIC DNA]</scope>
</reference>
<sequence length="487" mass="52137">MLILLFLLPLSSPLAAPSSPPGSPGGTVWTHFGGLVSSSPDPSLISNLGQGFPDSPPPAFVRNQLQKAMEEGAAPHQYTRSSGHPLLVKELASRYSQHLARDLDPLTSVAITVGASQALYLSLQSLISPGDEVVIFEPYFDLYLSQVKLAGGTPVFVPLDFTPFSDPSGRGGEWTMNPERLKAAVGPRTRCVILNSPHNPTGKVFTRGEMQDIADAISPFPRAVVLSDEVYKFIVHSPPALPPGAPAERVPGHTHFASLPGMYERTLTISSAGKTFSATGWQVGWAIGPESLIAPIQEMLPSVQFCASTLMQEAIAKALPLADEEYEDPASGKKYVSYYAWLLREYTEKRDFLVRALEGAGFRVPDYSKVAGGGFFIFAQVTDEITSEIPADVLGRECAAAPGGRAGEGWALCEYLLESKGVGLIPASPFFSTQSAANEQFVRVAFCKNRKVIEEAGRALLCTSGGGEEGEEEDSQCQALLESASLT</sequence>
<dbReference type="InterPro" id="IPR015424">
    <property type="entry name" value="PyrdxlP-dep_Trfase"/>
</dbReference>